<sequence>MTSFFYSNLSKDFSLILSDADDYNVIIKVGENENTKEFHAHSVILRARSPYFKGALSSTWITKKNDTIIFNKPNITPNIFDMILRYIYTGELDLIEQPGEDILKLLIASDELLLEELVEYLRNYLIEYQRNWVQKNLVLVLNTACKLTSCMILQDYCFEIICLNSELLITSDNFLSLDKHIFYDLLERENLLIKEIVAWDHLIRWGIEQTPGLESENSDRNKWNKGDYEALYETLYQFIPLIRFVDITFDDYNNKIKPYKDIIPKQIYEEIKEFYNKGTYPKLTTLPPRIGKFDSKIIKPKLAKIILKWINKEDFWISRYDFNLIYRGSIDGISTESFKNKCKGQVESLVLIKVKQTNKIFGGYSSIGFNKIGDSLLRIDYNNLPFYYSSDNFIFSFENDEDTQNMKISRVINYDKAIYDYHGTGFDFGFNSLYINDYQWLKAHNSDRNYENNLNTNEVYNIEEIETFVIIKH</sequence>
<dbReference type="InterPro" id="IPR011333">
    <property type="entry name" value="SKP1/BTB/POZ_sf"/>
</dbReference>
<accession>U9V5W6</accession>
<proteinExistence type="predicted"/>
<dbReference type="Pfam" id="PF07707">
    <property type="entry name" value="BACK"/>
    <property type="match status" value="1"/>
</dbReference>
<evidence type="ECO:0000313" key="4">
    <source>
        <dbReference type="EMBL" id="POG77022.1"/>
    </source>
</evidence>
<dbReference type="SUPFAM" id="SSF54695">
    <property type="entry name" value="POZ domain"/>
    <property type="match status" value="1"/>
</dbReference>
<dbReference type="eggNOG" id="KOG2075">
    <property type="taxonomic scope" value="Eukaryota"/>
</dbReference>
<dbReference type="PROSITE" id="PS50097">
    <property type="entry name" value="BTB"/>
    <property type="match status" value="1"/>
</dbReference>
<dbReference type="InterPro" id="IPR051481">
    <property type="entry name" value="BTB-POZ/Galectin-3-binding"/>
</dbReference>
<evidence type="ECO:0000313" key="5">
    <source>
        <dbReference type="Proteomes" id="UP000018888"/>
    </source>
</evidence>
<dbReference type="VEuPathDB" id="FungiDB:RhiirFUN_003736"/>
<dbReference type="PANTHER" id="PTHR24410">
    <property type="entry name" value="HL07962P-RELATED"/>
    <property type="match status" value="1"/>
</dbReference>
<evidence type="ECO:0000259" key="1">
    <source>
        <dbReference type="PROSITE" id="PS50097"/>
    </source>
</evidence>
<dbReference type="AlphaFoldDB" id="U9V5W6"/>
<reference evidence="4 5" key="1">
    <citation type="journal article" date="2013" name="Proc. Natl. Acad. Sci. U.S.A.">
        <title>Genome of an arbuscular mycorrhizal fungus provides insight into the oldest plant symbiosis.</title>
        <authorList>
            <person name="Tisserant E."/>
            <person name="Malbreil M."/>
            <person name="Kuo A."/>
            <person name="Kohler A."/>
            <person name="Symeonidi A."/>
            <person name="Balestrini R."/>
            <person name="Charron P."/>
            <person name="Duensing N."/>
            <person name="Frei Dit Frey N."/>
            <person name="Gianinazzi-Pearson V."/>
            <person name="Gilbert L.B."/>
            <person name="Handa Y."/>
            <person name="Herr J.R."/>
            <person name="Hijri M."/>
            <person name="Koul R."/>
            <person name="Kawaguchi M."/>
            <person name="Krajinski F."/>
            <person name="Lammers P.J."/>
            <person name="Masclaux F.G."/>
            <person name="Murat C."/>
            <person name="Morin E."/>
            <person name="Ndikumana S."/>
            <person name="Pagni M."/>
            <person name="Petitpierre D."/>
            <person name="Requena N."/>
            <person name="Rosikiewicz P."/>
            <person name="Riley R."/>
            <person name="Saito K."/>
            <person name="San Clemente H."/>
            <person name="Shapiro H."/>
            <person name="van Tuinen D."/>
            <person name="Becard G."/>
            <person name="Bonfante P."/>
            <person name="Paszkowski U."/>
            <person name="Shachar-Hill Y.Y."/>
            <person name="Tuskan G.A."/>
            <person name="Young P.W."/>
            <person name="Sanders I.R."/>
            <person name="Henrissat B."/>
            <person name="Rensing S.A."/>
            <person name="Grigoriev I.V."/>
            <person name="Corradi N."/>
            <person name="Roux C."/>
            <person name="Martin F."/>
        </authorList>
    </citation>
    <scope>NUCLEOTIDE SEQUENCE [LARGE SCALE GENOMIC DNA]</scope>
    <source>
        <strain evidence="5">DAOM 181602 / DAOM 197198 / MUCL 43194</strain>
        <strain evidence="4">DAOM 197198</strain>
    </source>
</reference>
<dbReference type="Pfam" id="PF00651">
    <property type="entry name" value="BTB"/>
    <property type="match status" value="1"/>
</dbReference>
<dbReference type="PROSITE" id="PS51886">
    <property type="entry name" value="TLDC"/>
    <property type="match status" value="1"/>
</dbReference>
<dbReference type="SMART" id="SM00225">
    <property type="entry name" value="BTB"/>
    <property type="match status" value="1"/>
</dbReference>
<dbReference type="STRING" id="747089.U9V5W6"/>
<dbReference type="EMBL" id="KI274878">
    <property type="protein sequence ID" value="ESA23306.1"/>
    <property type="molecule type" value="Genomic_DNA"/>
</dbReference>
<dbReference type="Gene3D" id="3.30.710.10">
    <property type="entry name" value="Potassium Channel Kv1.1, Chain A"/>
    <property type="match status" value="1"/>
</dbReference>
<evidence type="ECO:0000259" key="2">
    <source>
        <dbReference type="PROSITE" id="PS51886"/>
    </source>
</evidence>
<dbReference type="PANTHER" id="PTHR24410:SF23">
    <property type="entry name" value="BTB DOMAIN-CONTAINING PROTEIN-RELATED"/>
    <property type="match status" value="1"/>
</dbReference>
<organism evidence="3">
    <name type="scientific">Rhizophagus irregularis (strain DAOM 181602 / DAOM 197198 / MUCL 43194)</name>
    <name type="common">Arbuscular mycorrhizal fungus</name>
    <name type="synonym">Glomus intraradices</name>
    <dbReference type="NCBI Taxonomy" id="747089"/>
    <lineage>
        <taxon>Eukaryota</taxon>
        <taxon>Fungi</taxon>
        <taxon>Fungi incertae sedis</taxon>
        <taxon>Mucoromycota</taxon>
        <taxon>Glomeromycotina</taxon>
        <taxon>Glomeromycetes</taxon>
        <taxon>Glomerales</taxon>
        <taxon>Glomeraceae</taxon>
        <taxon>Rhizophagus</taxon>
    </lineage>
</organism>
<feature type="domain" description="BTB" evidence="1">
    <location>
        <begin position="23"/>
        <end position="96"/>
    </location>
</feature>
<dbReference type="EMBL" id="AUPC02000044">
    <property type="protein sequence ID" value="POG77022.1"/>
    <property type="molecule type" value="Genomic_DNA"/>
</dbReference>
<dbReference type="SMR" id="U9V5W6"/>
<dbReference type="Proteomes" id="UP000018888">
    <property type="component" value="Unassembled WGS sequence"/>
</dbReference>
<name>U9V5W6_RHIID</name>
<dbReference type="HOGENOM" id="CLU_021542_0_1_1"/>
<dbReference type="InterPro" id="IPR006571">
    <property type="entry name" value="TLDc_dom"/>
</dbReference>
<reference evidence="3" key="2">
    <citation type="submission" date="2013-07" db="EMBL/GenBank/DDBJ databases">
        <title>The genome of an arbuscular mycorrhizal fungus provides insights into the evolution of the oldest plant symbiosis.</title>
        <authorList>
            <consortium name="DOE Joint Genome Institute"/>
            <person name="Tisserant E."/>
            <person name="Malbreil M."/>
            <person name="Kuo A."/>
            <person name="Kohler A."/>
            <person name="Symeonidi A."/>
            <person name="Balestrini R."/>
            <person name="Charron P."/>
            <person name="Duensing N."/>
            <person name="Frei-dit-Frey N."/>
            <person name="Gianinazzi-Pearson V."/>
            <person name="Gilbert B."/>
            <person name="Handa Y."/>
            <person name="Hijri M."/>
            <person name="Kaul R."/>
            <person name="Kawaguchi M."/>
            <person name="Krajinski F."/>
            <person name="Lammers P."/>
            <person name="Lapierre D."/>
            <person name="Masclaux F.G."/>
            <person name="Murat C."/>
            <person name="Morin E."/>
            <person name="Ndikumana S."/>
            <person name="Pagni M."/>
            <person name="Petitpierre D."/>
            <person name="Requena N."/>
            <person name="Rosikiewicz P."/>
            <person name="Riley R."/>
            <person name="Saito K."/>
            <person name="San Clemente H."/>
            <person name="Shapiro H."/>
            <person name="van Tuinen D."/>
            <person name="Becard G."/>
            <person name="Bonfante P."/>
            <person name="Paszkowski U."/>
            <person name="Shachar-Hill Y."/>
            <person name="Young J.P."/>
            <person name="Sanders I.R."/>
            <person name="Henrissat B."/>
            <person name="Rensing S.A."/>
            <person name="Grigoriev I.V."/>
            <person name="Corradi N."/>
            <person name="Roux C."/>
            <person name="Martin F."/>
        </authorList>
    </citation>
    <scope>NUCLEOTIDE SEQUENCE</scope>
    <source>
        <strain evidence="3">DAOM 197198</strain>
    </source>
</reference>
<reference evidence="4 5" key="3">
    <citation type="journal article" date="2018" name="New Phytol.">
        <title>High intraspecific genome diversity in the model arbuscular mycorrhizal symbiont Rhizophagus irregularis.</title>
        <authorList>
            <person name="Chen E.C.H."/>
            <person name="Morin E."/>
            <person name="Beaudet D."/>
            <person name="Noel J."/>
            <person name="Yildirir G."/>
            <person name="Ndikumana S."/>
            <person name="Charron P."/>
            <person name="St-Onge C."/>
            <person name="Giorgi J."/>
            <person name="Kruger M."/>
            <person name="Marton T."/>
            <person name="Ropars J."/>
            <person name="Grigoriev I.V."/>
            <person name="Hainaut M."/>
            <person name="Henrissat B."/>
            <person name="Roux C."/>
            <person name="Martin F."/>
            <person name="Corradi N."/>
        </authorList>
    </citation>
    <scope>NUCLEOTIDE SEQUENCE [LARGE SCALE GENOMIC DNA]</scope>
    <source>
        <strain evidence="5">DAOM 181602 / DAOM 197198 / MUCL 43194</strain>
        <strain evidence="4">DAOM 197198</strain>
    </source>
</reference>
<dbReference type="InterPro" id="IPR000210">
    <property type="entry name" value="BTB/POZ_dom"/>
</dbReference>
<dbReference type="CDD" id="cd18186">
    <property type="entry name" value="BTB_POZ_ZBTB_KLHL-like"/>
    <property type="match status" value="1"/>
</dbReference>
<protein>
    <submittedName>
        <fullName evidence="3">Uncharacterized protein</fullName>
    </submittedName>
</protein>
<keyword evidence="5" id="KW-1185">Reference proteome</keyword>
<evidence type="ECO:0000313" key="3">
    <source>
        <dbReference type="EMBL" id="ESA23306.1"/>
    </source>
</evidence>
<dbReference type="Pfam" id="PF07534">
    <property type="entry name" value="TLD"/>
    <property type="match status" value="1"/>
</dbReference>
<dbReference type="InterPro" id="IPR011705">
    <property type="entry name" value="BACK"/>
</dbReference>
<feature type="domain" description="TLDc" evidence="2">
    <location>
        <begin position="296"/>
        <end position="471"/>
    </location>
</feature>
<gene>
    <name evidence="4" type="ORF">GLOIN_2v1871667</name>
    <name evidence="3" type="ORF">GLOINDRAFT_15574</name>
</gene>
<dbReference type="Gene3D" id="1.25.40.420">
    <property type="match status" value="1"/>
</dbReference>